<dbReference type="SMART" id="SM00355">
    <property type="entry name" value="ZnF_C2H2"/>
    <property type="match status" value="1"/>
</dbReference>
<comment type="caution">
    <text evidence="4">The sequence shown here is derived from an EMBL/GenBank/DDBJ whole genome shotgun (WGS) entry which is preliminary data.</text>
</comment>
<name>A0ABR4QAA7_9CEST</name>
<feature type="domain" description="C2H2-type" evidence="3">
    <location>
        <begin position="436"/>
        <end position="459"/>
    </location>
</feature>
<accession>A0ABR4QAA7</accession>
<keyword evidence="5" id="KW-1185">Reference proteome</keyword>
<sequence>MVSFEALTDALRHSSTIERAIGKAIAEKDSGRIFHFNEIREHFLSWEIHPKRQVQMMMKELSNVLGNPKKTLHLVNLILMLFNHCDHGFSGALVAPESIQELLANYVLCRSRSNAAKKLAWLIKFVISSSENSSIVPISNDEVNMMANDVFHRDSWVPEMTVDDYCELEDMIVKKDADRVAISEVMKSIDKSDDTKVVAKYRSDVKGLECRLMQDDRFLRAIRNSFSVSEWPETRITGMLKEVSDALFAIDSLLAALRNTSDLEVPSVAWPYGGSSSFNGAASLDSNCGYSSEFRLYEAKKKEVVDKYAGACDIDAIVSVINTTDDVEVLRQQYAAAKDLQLRLTNDANDLKDFQRQHLPTLSLGEPLEHFQLQINTTVKEIESLLKTFEESSQQREPPSPPLRFSARHQPSEPTYSECNLSECKINKEPIDMATYRCPICQRIFHSQSSLNSHMKLAH</sequence>
<dbReference type="PROSITE" id="PS00028">
    <property type="entry name" value="ZINC_FINGER_C2H2_1"/>
    <property type="match status" value="1"/>
</dbReference>
<evidence type="ECO:0000313" key="5">
    <source>
        <dbReference type="Proteomes" id="UP001651158"/>
    </source>
</evidence>
<protein>
    <recommendedName>
        <fullName evidence="3">C2H2-type domain-containing protein</fullName>
    </recommendedName>
</protein>
<evidence type="ECO:0000313" key="4">
    <source>
        <dbReference type="EMBL" id="KAL5106472.1"/>
    </source>
</evidence>
<proteinExistence type="predicted"/>
<dbReference type="PROSITE" id="PS50157">
    <property type="entry name" value="ZINC_FINGER_C2H2_2"/>
    <property type="match status" value="1"/>
</dbReference>
<dbReference type="Proteomes" id="UP001651158">
    <property type="component" value="Unassembled WGS sequence"/>
</dbReference>
<dbReference type="EMBL" id="JAKROA010000006">
    <property type="protein sequence ID" value="KAL5106472.1"/>
    <property type="molecule type" value="Genomic_DNA"/>
</dbReference>
<evidence type="ECO:0000259" key="3">
    <source>
        <dbReference type="PROSITE" id="PS50157"/>
    </source>
</evidence>
<evidence type="ECO:0000256" key="1">
    <source>
        <dbReference type="PROSITE-ProRule" id="PRU00042"/>
    </source>
</evidence>
<gene>
    <name evidence="4" type="ORF">TcWFU_010262</name>
</gene>
<dbReference type="InterPro" id="IPR013087">
    <property type="entry name" value="Znf_C2H2_type"/>
</dbReference>
<keyword evidence="1" id="KW-0479">Metal-binding</keyword>
<evidence type="ECO:0000256" key="2">
    <source>
        <dbReference type="SAM" id="MobiDB-lite"/>
    </source>
</evidence>
<reference evidence="4 5" key="1">
    <citation type="journal article" date="2022" name="Front. Cell. Infect. Microbiol.">
        <title>The Genomes of Two Strains of Taenia crassiceps the Animal Model for the Study of Human Cysticercosis.</title>
        <authorList>
            <person name="Bobes R.J."/>
            <person name="Estrada K."/>
            <person name="Rios-Valencia D.G."/>
            <person name="Calderon-Gallegos A."/>
            <person name="de la Torre P."/>
            <person name="Carrero J.C."/>
            <person name="Sanchez-Flores A."/>
            <person name="Laclette J.P."/>
        </authorList>
    </citation>
    <scope>NUCLEOTIDE SEQUENCE [LARGE SCALE GENOMIC DNA]</scope>
    <source>
        <strain evidence="4">WFUcys</strain>
    </source>
</reference>
<keyword evidence="1" id="KW-0863">Zinc-finger</keyword>
<keyword evidence="1" id="KW-0862">Zinc</keyword>
<organism evidence="4 5">
    <name type="scientific">Taenia crassiceps</name>
    <dbReference type="NCBI Taxonomy" id="6207"/>
    <lineage>
        <taxon>Eukaryota</taxon>
        <taxon>Metazoa</taxon>
        <taxon>Spiralia</taxon>
        <taxon>Lophotrochozoa</taxon>
        <taxon>Platyhelminthes</taxon>
        <taxon>Cestoda</taxon>
        <taxon>Eucestoda</taxon>
        <taxon>Cyclophyllidea</taxon>
        <taxon>Taeniidae</taxon>
        <taxon>Taenia</taxon>
    </lineage>
</organism>
<feature type="region of interest" description="Disordered" evidence="2">
    <location>
        <begin position="390"/>
        <end position="417"/>
    </location>
</feature>